<protein>
    <submittedName>
        <fullName evidence="2">Uncharacterized protein</fullName>
    </submittedName>
</protein>
<dbReference type="AlphaFoldDB" id="A0A1E5SK77"/>
<dbReference type="STRING" id="1563681.BFP71_08070"/>
<proteinExistence type="predicted"/>
<feature type="transmembrane region" description="Helical" evidence="1">
    <location>
        <begin position="15"/>
        <end position="39"/>
    </location>
</feature>
<keyword evidence="1" id="KW-1133">Transmembrane helix</keyword>
<evidence type="ECO:0000313" key="3">
    <source>
        <dbReference type="Proteomes" id="UP000095552"/>
    </source>
</evidence>
<dbReference type="Proteomes" id="UP000095552">
    <property type="component" value="Unassembled WGS sequence"/>
</dbReference>
<accession>A0A1E5SK77</accession>
<keyword evidence="1" id="KW-0472">Membrane</keyword>
<dbReference type="OrthoDB" id="978955at2"/>
<keyword evidence="3" id="KW-1185">Reference proteome</keyword>
<sequence length="225" mass="26398">MVKFGTSRRLKKNDIYTYLMEIFIVIFGITVAYQLNVYYEDKKDLKLEESAIERVLSEIEANQGAFGNLIQNRLKLQNDTRQLARFLFAGDALSEDSISHYLFDINKTYKPIMQMEALNFYLNTNYTNKNSDLKSDLLILKGLYLELRDVVEYYVRMKEKYYGDFLVSDVDFGEERIVSLEKIKSVEFKNLVVNLLSNELELNALLDKVFGESMPVQEKLEDRIR</sequence>
<evidence type="ECO:0000313" key="2">
    <source>
        <dbReference type="EMBL" id="OEJ99525.1"/>
    </source>
</evidence>
<organism evidence="2 3">
    <name type="scientific">Roseivirga misakiensis</name>
    <dbReference type="NCBI Taxonomy" id="1563681"/>
    <lineage>
        <taxon>Bacteria</taxon>
        <taxon>Pseudomonadati</taxon>
        <taxon>Bacteroidota</taxon>
        <taxon>Cytophagia</taxon>
        <taxon>Cytophagales</taxon>
        <taxon>Roseivirgaceae</taxon>
        <taxon>Roseivirga</taxon>
    </lineage>
</organism>
<reference evidence="2 3" key="1">
    <citation type="submission" date="2016-08" db="EMBL/GenBank/DDBJ databases">
        <title>Draft genome of Fabibacter sp. strain SK-8.</title>
        <authorList>
            <person name="Wong S.-K."/>
            <person name="Hamasaki K."/>
            <person name="Yoshizawa S."/>
        </authorList>
    </citation>
    <scope>NUCLEOTIDE SEQUENCE [LARGE SCALE GENOMIC DNA]</scope>
    <source>
        <strain evidence="2 3">SK-8</strain>
    </source>
</reference>
<name>A0A1E5SK77_9BACT</name>
<gene>
    <name evidence="2" type="ORF">BFP71_08070</name>
</gene>
<dbReference type="EMBL" id="MDGQ01000005">
    <property type="protein sequence ID" value="OEJ99525.1"/>
    <property type="molecule type" value="Genomic_DNA"/>
</dbReference>
<keyword evidence="1" id="KW-0812">Transmembrane</keyword>
<dbReference type="RefSeq" id="WP_069834987.1">
    <property type="nucleotide sequence ID" value="NZ_MDGQ01000005.1"/>
</dbReference>
<evidence type="ECO:0000256" key="1">
    <source>
        <dbReference type="SAM" id="Phobius"/>
    </source>
</evidence>
<comment type="caution">
    <text evidence="2">The sequence shown here is derived from an EMBL/GenBank/DDBJ whole genome shotgun (WGS) entry which is preliminary data.</text>
</comment>